<keyword evidence="1" id="KW-0472">Membrane</keyword>
<evidence type="ECO:0000256" key="1">
    <source>
        <dbReference type="SAM" id="Phobius"/>
    </source>
</evidence>
<feature type="transmembrane region" description="Helical" evidence="1">
    <location>
        <begin position="420"/>
        <end position="438"/>
    </location>
</feature>
<evidence type="ECO:0000313" key="3">
    <source>
        <dbReference type="Proteomes" id="UP000011657"/>
    </source>
</evidence>
<feature type="transmembrane region" description="Helical" evidence="1">
    <location>
        <begin position="389"/>
        <end position="408"/>
    </location>
</feature>
<feature type="transmembrane region" description="Helical" evidence="1">
    <location>
        <begin position="21"/>
        <end position="43"/>
    </location>
</feature>
<feature type="transmembrane region" description="Helical" evidence="1">
    <location>
        <begin position="163"/>
        <end position="182"/>
    </location>
</feature>
<feature type="transmembrane region" description="Helical" evidence="1">
    <location>
        <begin position="137"/>
        <end position="157"/>
    </location>
</feature>
<dbReference type="PATRIC" id="fig|1227488.3.peg.237"/>
<keyword evidence="1" id="KW-0812">Transmembrane</keyword>
<keyword evidence="3" id="KW-1185">Reference proteome</keyword>
<evidence type="ECO:0000313" key="2">
    <source>
        <dbReference type="EMBL" id="ELZ24392.1"/>
    </source>
</evidence>
<feature type="transmembrane region" description="Helical" evidence="1">
    <location>
        <begin position="321"/>
        <end position="339"/>
    </location>
</feature>
<keyword evidence="1" id="KW-1133">Transmembrane helix</keyword>
<gene>
    <name evidence="2" type="ORF">C477_01200</name>
</gene>
<accession>M0CPS6</accession>
<dbReference type="EMBL" id="AOIS01000006">
    <property type="protein sequence ID" value="ELZ24392.1"/>
    <property type="molecule type" value="Genomic_DNA"/>
</dbReference>
<feature type="transmembrane region" description="Helical" evidence="1">
    <location>
        <begin position="346"/>
        <end position="364"/>
    </location>
</feature>
<organism evidence="2 3">
    <name type="scientific">Haloterrigena salina JCM 13891</name>
    <dbReference type="NCBI Taxonomy" id="1227488"/>
    <lineage>
        <taxon>Archaea</taxon>
        <taxon>Methanobacteriati</taxon>
        <taxon>Methanobacteriota</taxon>
        <taxon>Stenosarchaea group</taxon>
        <taxon>Halobacteria</taxon>
        <taxon>Halobacteriales</taxon>
        <taxon>Natrialbaceae</taxon>
        <taxon>Haloterrigena</taxon>
    </lineage>
</organism>
<dbReference type="Proteomes" id="UP000011657">
    <property type="component" value="Unassembled WGS sequence"/>
</dbReference>
<dbReference type="AlphaFoldDB" id="M0CPS6"/>
<feature type="transmembrane region" description="Helical" evidence="1">
    <location>
        <begin position="229"/>
        <end position="249"/>
    </location>
</feature>
<sequence length="445" mass="49759">MDADSQLGVWLRKLGVRLTTMNQTAVVSLAFLVVTVLLTWPILLQPGQIYLTAPAEYEIVQSSDYWYVGHTEQQREDLILDHHVHMGAVEEAAERLRNGRIPYEVDPDYALPPSYVFLGGIVLLLSPLSTIVVHNSFFVVAVFLAGVFTFLFVYEVLQDREVAFLAGVLYMSSFYVFGTYMLGHTNQWQIQWIPLILFAVERLRTRTGGRTIALLAGAFGLQVLSSEQYTVYLSFVLPLYLAVRSLCGARRFRRRSFAKGFAAALIGGVILSSPYLVARGRVATSGATTTYSIATNAFWGNVVELWNLPGVFFAADAPLQFLFRLVLLFLGTVAFVTTTSRRQRQLLPFVVLFGVGLIMAWGPFSDWAPYAILYRHYPLLEYFRTPYRMLPFALLGTSTLSAATLLAVTESGDTWTGRGVFITAVLISIQLVLVHYSLQFTAYSI</sequence>
<name>M0CPS6_9EURY</name>
<reference evidence="2 3" key="1">
    <citation type="journal article" date="2014" name="PLoS Genet.">
        <title>Phylogenetically driven sequencing of extremely halophilic archaea reveals strategies for static and dynamic osmo-response.</title>
        <authorList>
            <person name="Becker E.A."/>
            <person name="Seitzer P.M."/>
            <person name="Tritt A."/>
            <person name="Larsen D."/>
            <person name="Krusor M."/>
            <person name="Yao A.I."/>
            <person name="Wu D."/>
            <person name="Madern D."/>
            <person name="Eisen J.A."/>
            <person name="Darling A.E."/>
            <person name="Facciotti M.T."/>
        </authorList>
    </citation>
    <scope>NUCLEOTIDE SEQUENCE [LARGE SCALE GENOMIC DNA]</scope>
    <source>
        <strain evidence="2 3">JCM 13891</strain>
    </source>
</reference>
<protein>
    <recommendedName>
        <fullName evidence="4">Glycosyltransferase RgtA/B/C/D-like domain-containing protein</fullName>
    </recommendedName>
</protein>
<comment type="caution">
    <text evidence="2">The sequence shown here is derived from an EMBL/GenBank/DDBJ whole genome shotgun (WGS) entry which is preliminary data.</text>
</comment>
<feature type="transmembrane region" description="Helical" evidence="1">
    <location>
        <begin position="261"/>
        <end position="278"/>
    </location>
</feature>
<proteinExistence type="predicted"/>
<evidence type="ECO:0008006" key="4">
    <source>
        <dbReference type="Google" id="ProtNLM"/>
    </source>
</evidence>